<evidence type="ECO:0000256" key="3">
    <source>
        <dbReference type="ARBA" id="ARBA00023015"/>
    </source>
</evidence>
<dbReference type="EMBL" id="FPHU01000053">
    <property type="protein sequence ID" value="SFV80193.1"/>
    <property type="molecule type" value="Genomic_DNA"/>
</dbReference>
<keyword evidence="6" id="KW-0233">DNA recombination</keyword>
<protein>
    <recommendedName>
        <fullName evidence="1">Integration host factor subunit alpha</fullName>
    </recommendedName>
</protein>
<dbReference type="GO" id="GO:0006310">
    <property type="term" value="P:DNA recombination"/>
    <property type="evidence" value="ECO:0007669"/>
    <property type="project" value="UniProtKB-KW"/>
</dbReference>
<dbReference type="NCBIfam" id="NF001401">
    <property type="entry name" value="PRK00285.1"/>
    <property type="match status" value="1"/>
</dbReference>
<dbReference type="GO" id="GO:0030527">
    <property type="term" value="F:structural constituent of chromatin"/>
    <property type="evidence" value="ECO:0007669"/>
    <property type="project" value="InterPro"/>
</dbReference>
<keyword evidence="4" id="KW-0238">DNA-binding</keyword>
<dbReference type="SMART" id="SM00411">
    <property type="entry name" value="BHL"/>
    <property type="match status" value="1"/>
</dbReference>
<dbReference type="PANTHER" id="PTHR33175">
    <property type="entry name" value="DNA-BINDING PROTEIN HU"/>
    <property type="match status" value="1"/>
</dbReference>
<gene>
    <name evidence="7" type="ORF">MNB_SUP05-13-563</name>
</gene>
<dbReference type="SUPFAM" id="SSF47729">
    <property type="entry name" value="IHF-like DNA-binding proteins"/>
    <property type="match status" value="1"/>
</dbReference>
<dbReference type="PROSITE" id="PS00045">
    <property type="entry name" value="HISTONE_LIKE"/>
    <property type="match status" value="1"/>
</dbReference>
<accession>A0A1W1DFU5</accession>
<dbReference type="Pfam" id="PF00216">
    <property type="entry name" value="Bac_DNA_binding"/>
    <property type="match status" value="1"/>
</dbReference>
<organism evidence="7">
    <name type="scientific">hydrothermal vent metagenome</name>
    <dbReference type="NCBI Taxonomy" id="652676"/>
    <lineage>
        <taxon>unclassified sequences</taxon>
        <taxon>metagenomes</taxon>
        <taxon>ecological metagenomes</taxon>
    </lineage>
</organism>
<evidence type="ECO:0000256" key="1">
    <source>
        <dbReference type="ARBA" id="ARBA00018329"/>
    </source>
</evidence>
<evidence type="ECO:0000256" key="2">
    <source>
        <dbReference type="ARBA" id="ARBA00022845"/>
    </source>
</evidence>
<dbReference type="GO" id="GO:0003677">
    <property type="term" value="F:DNA binding"/>
    <property type="evidence" value="ECO:0007669"/>
    <property type="project" value="UniProtKB-KW"/>
</dbReference>
<keyword evidence="5" id="KW-0804">Transcription</keyword>
<keyword evidence="3" id="KW-0805">Transcription regulation</keyword>
<dbReference type="InterPro" id="IPR005684">
    <property type="entry name" value="IHF_alpha"/>
</dbReference>
<reference evidence="7" key="1">
    <citation type="submission" date="2016-10" db="EMBL/GenBank/DDBJ databases">
        <authorList>
            <person name="de Groot N.N."/>
        </authorList>
    </citation>
    <scope>NUCLEOTIDE SEQUENCE</scope>
</reference>
<keyword evidence="2" id="KW-0810">Translation regulation</keyword>
<dbReference type="GO" id="GO:0006355">
    <property type="term" value="P:regulation of DNA-templated transcription"/>
    <property type="evidence" value="ECO:0007669"/>
    <property type="project" value="InterPro"/>
</dbReference>
<dbReference type="Gene3D" id="4.10.520.10">
    <property type="entry name" value="IHF-like DNA-binding proteins"/>
    <property type="match status" value="1"/>
</dbReference>
<evidence type="ECO:0000313" key="7">
    <source>
        <dbReference type="EMBL" id="SFV80193.1"/>
    </source>
</evidence>
<dbReference type="CDD" id="cd13835">
    <property type="entry name" value="IHF_A"/>
    <property type="match status" value="1"/>
</dbReference>
<dbReference type="InterPro" id="IPR020816">
    <property type="entry name" value="Histone-like_DNA-bd_CS"/>
</dbReference>
<dbReference type="GO" id="GO:0006417">
    <property type="term" value="P:regulation of translation"/>
    <property type="evidence" value="ECO:0007669"/>
    <property type="project" value="UniProtKB-KW"/>
</dbReference>
<proteinExistence type="predicted"/>
<dbReference type="InterPro" id="IPR010992">
    <property type="entry name" value="IHF-like_DNA-bd_dom_sf"/>
</dbReference>
<dbReference type="InterPro" id="IPR000119">
    <property type="entry name" value="Hist_DNA-bd"/>
</dbReference>
<dbReference type="AlphaFoldDB" id="A0A1W1DFU5"/>
<name>A0A1W1DFU5_9ZZZZ</name>
<dbReference type="PRINTS" id="PR01727">
    <property type="entry name" value="DNABINDINGHU"/>
</dbReference>
<dbReference type="PANTHER" id="PTHR33175:SF2">
    <property type="entry name" value="INTEGRATION HOST FACTOR SUBUNIT ALPHA"/>
    <property type="match status" value="1"/>
</dbReference>
<dbReference type="GO" id="GO:0005829">
    <property type="term" value="C:cytosol"/>
    <property type="evidence" value="ECO:0007669"/>
    <property type="project" value="TreeGrafter"/>
</dbReference>
<dbReference type="GO" id="GO:0009893">
    <property type="term" value="P:positive regulation of metabolic process"/>
    <property type="evidence" value="ECO:0007669"/>
    <property type="project" value="UniProtKB-ARBA"/>
</dbReference>
<sequence length="95" mass="10256">MSVTKKDIADMLVEQVGVSHNLALVITNDFFDAIKDSLAKGEAVKLSSFGNFIVREKVARPGRNPKTGEQVTISARKVVTFKAGPKLKKATQIGV</sequence>
<evidence type="ECO:0000256" key="6">
    <source>
        <dbReference type="ARBA" id="ARBA00023172"/>
    </source>
</evidence>
<evidence type="ECO:0000256" key="4">
    <source>
        <dbReference type="ARBA" id="ARBA00023125"/>
    </source>
</evidence>
<evidence type="ECO:0000256" key="5">
    <source>
        <dbReference type="ARBA" id="ARBA00023163"/>
    </source>
</evidence>